<dbReference type="PANTHER" id="PTHR33232:SF18">
    <property type="entry name" value="PROTEIN SIEVE ELEMENT OCCLUSION B-LIKE"/>
    <property type="match status" value="1"/>
</dbReference>
<evidence type="ECO:0000259" key="1">
    <source>
        <dbReference type="Pfam" id="PF14576"/>
    </source>
</evidence>
<gene>
    <name evidence="2" type="ORF">SO802_026893</name>
</gene>
<sequence>MASMEALGSKQQAVEFEIMGVPNGYNEEEILKQIDAIHVTGGEEFDAESLFILVENIVKHAAPIVGSFVPSAQALLFNMEDMAPSVCFNSPFCTLKQISCKMACKGPGMVNAHETTLAILGMLSSYSWDARAVMTLAAFALDYGEFWLLMQIGATDQLAKSMAILKGLPVLAGNSGLQKRQQALAELNNLIKVTLEVIKCIFELEKLPNYGRENVPALLKALNHIRLDTYWLIRTVIGCSAQMTGITSDEDQELDLSSLTYNLYHILNNLKMQLNVCKQQIEETETEAYQILMNLFQIRPKIMEVFKALCYGKSNVQQLIDGSNEVYFDVLKHKYVLLFISGPDISDNDVSTLKLLRKELGNRGKVVWVPIVVQSKTTINIERKFRSLGTEVPLYIVQQFLPIPGIKFIREEWHFTNKPIVVVINPKVRVEHYILLEQIRGINSFPCFRKRRIDLLVCELCSCVSVLSSCAHTKKIIVAKATSANTKVLQEDWEGLRFAFMPSVGITYQPSHVLNV</sequence>
<dbReference type="AlphaFoldDB" id="A0AAW2C312"/>
<comment type="caution">
    <text evidence="2">The sequence shown here is derived from an EMBL/GenBank/DDBJ whole genome shotgun (WGS) entry which is preliminary data.</text>
</comment>
<dbReference type="PANTHER" id="PTHR33232">
    <property type="entry name" value="PROTEIN SIEVE ELEMENT OCCLUSION B-LIKE"/>
    <property type="match status" value="1"/>
</dbReference>
<dbReference type="InterPro" id="IPR027942">
    <property type="entry name" value="SEO_N"/>
</dbReference>
<dbReference type="Proteomes" id="UP001459277">
    <property type="component" value="Unassembled WGS sequence"/>
</dbReference>
<dbReference type="GO" id="GO:0010088">
    <property type="term" value="P:phloem development"/>
    <property type="evidence" value="ECO:0007669"/>
    <property type="project" value="InterPro"/>
</dbReference>
<feature type="domain" description="Sieve element occlusion N-terminal" evidence="1">
    <location>
        <begin position="26"/>
        <end position="297"/>
    </location>
</feature>
<keyword evidence="3" id="KW-1185">Reference proteome</keyword>
<dbReference type="Pfam" id="PF14576">
    <property type="entry name" value="SEO_N"/>
    <property type="match status" value="1"/>
</dbReference>
<dbReference type="EMBL" id="JAZDWU010000009">
    <property type="protein sequence ID" value="KAK9991908.1"/>
    <property type="molecule type" value="Genomic_DNA"/>
</dbReference>
<proteinExistence type="predicted"/>
<reference evidence="2 3" key="1">
    <citation type="submission" date="2024-01" db="EMBL/GenBank/DDBJ databases">
        <title>A telomere-to-telomere, gap-free genome of sweet tea (Lithocarpus litseifolius).</title>
        <authorList>
            <person name="Zhou J."/>
        </authorList>
    </citation>
    <scope>NUCLEOTIDE SEQUENCE [LARGE SCALE GENOMIC DNA]</scope>
    <source>
        <strain evidence="2">Zhou-2022a</strain>
        <tissue evidence="2">Leaf</tissue>
    </source>
</reference>
<accession>A0AAW2C312</accession>
<name>A0AAW2C312_9ROSI</name>
<evidence type="ECO:0000313" key="2">
    <source>
        <dbReference type="EMBL" id="KAK9991908.1"/>
    </source>
</evidence>
<organism evidence="2 3">
    <name type="scientific">Lithocarpus litseifolius</name>
    <dbReference type="NCBI Taxonomy" id="425828"/>
    <lineage>
        <taxon>Eukaryota</taxon>
        <taxon>Viridiplantae</taxon>
        <taxon>Streptophyta</taxon>
        <taxon>Embryophyta</taxon>
        <taxon>Tracheophyta</taxon>
        <taxon>Spermatophyta</taxon>
        <taxon>Magnoliopsida</taxon>
        <taxon>eudicotyledons</taxon>
        <taxon>Gunneridae</taxon>
        <taxon>Pentapetalae</taxon>
        <taxon>rosids</taxon>
        <taxon>fabids</taxon>
        <taxon>Fagales</taxon>
        <taxon>Fagaceae</taxon>
        <taxon>Lithocarpus</taxon>
    </lineage>
</organism>
<evidence type="ECO:0000313" key="3">
    <source>
        <dbReference type="Proteomes" id="UP001459277"/>
    </source>
</evidence>
<dbReference type="InterPro" id="IPR039299">
    <property type="entry name" value="SEOA"/>
</dbReference>
<protein>
    <recommendedName>
        <fullName evidence="1">Sieve element occlusion N-terminal domain-containing protein</fullName>
    </recommendedName>
</protein>